<reference evidence="1" key="1">
    <citation type="submission" date="2016-06" db="UniProtKB">
        <authorList>
            <consortium name="WormBaseParasite"/>
        </authorList>
    </citation>
    <scope>IDENTIFICATION</scope>
</reference>
<evidence type="ECO:0000313" key="1">
    <source>
        <dbReference type="WBParaSite" id="GPUH_0002169801-mRNA-1"/>
    </source>
</evidence>
<protein>
    <submittedName>
        <fullName evidence="1">Ovule protein</fullName>
    </submittedName>
</protein>
<dbReference type="WBParaSite" id="GPUH_0002169801-mRNA-1">
    <property type="protein sequence ID" value="GPUH_0002169801-mRNA-1"/>
    <property type="gene ID" value="GPUH_0002169801"/>
</dbReference>
<sequence length="46" mass="5455">LHVEVAVPMMMQAMQQLYCRMFRSNIHSQMNRHYGQRSSHLPIISP</sequence>
<name>A0A183EL30_9BILA</name>
<proteinExistence type="predicted"/>
<organism evidence="1">
    <name type="scientific">Gongylonema pulchrum</name>
    <dbReference type="NCBI Taxonomy" id="637853"/>
    <lineage>
        <taxon>Eukaryota</taxon>
        <taxon>Metazoa</taxon>
        <taxon>Ecdysozoa</taxon>
        <taxon>Nematoda</taxon>
        <taxon>Chromadorea</taxon>
        <taxon>Rhabditida</taxon>
        <taxon>Spirurina</taxon>
        <taxon>Spiruromorpha</taxon>
        <taxon>Spiruroidea</taxon>
        <taxon>Gongylonematidae</taxon>
        <taxon>Gongylonema</taxon>
    </lineage>
</organism>
<dbReference type="AlphaFoldDB" id="A0A183EL30"/>
<accession>A0A183EL30</accession>